<evidence type="ECO:0000256" key="2">
    <source>
        <dbReference type="ARBA" id="ARBA00001946"/>
    </source>
</evidence>
<keyword evidence="9 11" id="KW-0460">Magnesium</keyword>
<dbReference type="GO" id="GO:0000287">
    <property type="term" value="F:magnesium ion binding"/>
    <property type="evidence" value="ECO:0007669"/>
    <property type="project" value="UniProtKB-UniRule"/>
</dbReference>
<comment type="cofactor">
    <cofactor evidence="2 11">
        <name>Mg(2+)</name>
        <dbReference type="ChEBI" id="CHEBI:18420"/>
    </cofactor>
</comment>
<dbReference type="RefSeq" id="WP_220208579.1">
    <property type="nucleotide sequence ID" value="NZ_BNJK01000002.1"/>
</dbReference>
<dbReference type="NCBIfam" id="TIGR00694">
    <property type="entry name" value="thiM"/>
    <property type="match status" value="1"/>
</dbReference>
<dbReference type="PRINTS" id="PR01099">
    <property type="entry name" value="HYETHTZKNASE"/>
</dbReference>
<dbReference type="UniPathway" id="UPA00060">
    <property type="reaction ID" value="UER00139"/>
</dbReference>
<dbReference type="Gene3D" id="3.40.1190.20">
    <property type="match status" value="1"/>
</dbReference>
<keyword evidence="7 11" id="KW-0418">Kinase</keyword>
<evidence type="ECO:0000256" key="4">
    <source>
        <dbReference type="ARBA" id="ARBA00022679"/>
    </source>
</evidence>
<dbReference type="PIRSF" id="PIRSF000513">
    <property type="entry name" value="Thz_kinase"/>
    <property type="match status" value="1"/>
</dbReference>
<evidence type="ECO:0000256" key="8">
    <source>
        <dbReference type="ARBA" id="ARBA00022840"/>
    </source>
</evidence>
<dbReference type="GO" id="GO:0009229">
    <property type="term" value="P:thiamine diphosphate biosynthetic process"/>
    <property type="evidence" value="ECO:0007669"/>
    <property type="project" value="UniProtKB-UniRule"/>
</dbReference>
<dbReference type="AlphaFoldDB" id="A0A8J3ISH6"/>
<dbReference type="Proteomes" id="UP000597444">
    <property type="component" value="Unassembled WGS sequence"/>
</dbReference>
<feature type="binding site" evidence="11">
    <location>
        <position position="124"/>
    </location>
    <ligand>
        <name>ATP</name>
        <dbReference type="ChEBI" id="CHEBI:30616"/>
    </ligand>
</feature>
<dbReference type="EC" id="2.7.1.50" evidence="11"/>
<evidence type="ECO:0000256" key="11">
    <source>
        <dbReference type="HAMAP-Rule" id="MF_00228"/>
    </source>
</evidence>
<evidence type="ECO:0000313" key="12">
    <source>
        <dbReference type="EMBL" id="GHO97798.1"/>
    </source>
</evidence>
<keyword evidence="4 11" id="KW-0808">Transferase</keyword>
<comment type="pathway">
    <text evidence="3 11">Cofactor biosynthesis; thiamine diphosphate biosynthesis; 4-methyl-5-(2-phosphoethyl)-thiazole from 5-(2-hydroxyethyl)-4-methylthiazole: step 1/1.</text>
</comment>
<protein>
    <recommendedName>
        <fullName evidence="11">Hydroxyethylthiazole kinase</fullName>
        <ecNumber evidence="11">2.7.1.50</ecNumber>
    </recommendedName>
    <alternativeName>
        <fullName evidence="11">4-methyl-5-beta-hydroxyethylthiazole kinase</fullName>
        <shortName evidence="11">TH kinase</shortName>
        <shortName evidence="11">Thz kinase</shortName>
    </alternativeName>
</protein>
<feature type="binding site" evidence="11">
    <location>
        <position position="197"/>
    </location>
    <ligand>
        <name>substrate</name>
    </ligand>
</feature>
<keyword evidence="13" id="KW-1185">Reference proteome</keyword>
<organism evidence="12 13">
    <name type="scientific">Reticulibacter mediterranei</name>
    <dbReference type="NCBI Taxonomy" id="2778369"/>
    <lineage>
        <taxon>Bacteria</taxon>
        <taxon>Bacillati</taxon>
        <taxon>Chloroflexota</taxon>
        <taxon>Ktedonobacteria</taxon>
        <taxon>Ktedonobacterales</taxon>
        <taxon>Reticulibacteraceae</taxon>
        <taxon>Reticulibacter</taxon>
    </lineage>
</organism>
<dbReference type="SUPFAM" id="SSF53613">
    <property type="entry name" value="Ribokinase-like"/>
    <property type="match status" value="1"/>
</dbReference>
<comment type="function">
    <text evidence="11">Catalyzes the phosphorylation of the hydroxyl group of 4-methyl-5-beta-hydroxyethylthiazole (THZ).</text>
</comment>
<dbReference type="Pfam" id="PF02110">
    <property type="entry name" value="HK"/>
    <property type="match status" value="1"/>
</dbReference>
<dbReference type="GO" id="GO:0005524">
    <property type="term" value="F:ATP binding"/>
    <property type="evidence" value="ECO:0007669"/>
    <property type="project" value="UniProtKB-UniRule"/>
</dbReference>
<comment type="caution">
    <text evidence="12">The sequence shown here is derived from an EMBL/GenBank/DDBJ whole genome shotgun (WGS) entry which is preliminary data.</text>
</comment>
<evidence type="ECO:0000256" key="10">
    <source>
        <dbReference type="ARBA" id="ARBA00022977"/>
    </source>
</evidence>
<feature type="binding site" evidence="11">
    <location>
        <position position="170"/>
    </location>
    <ligand>
        <name>ATP</name>
        <dbReference type="ChEBI" id="CHEBI:30616"/>
    </ligand>
</feature>
<dbReference type="GO" id="GO:0004417">
    <property type="term" value="F:hydroxyethylthiazole kinase activity"/>
    <property type="evidence" value="ECO:0007669"/>
    <property type="project" value="UniProtKB-UniRule"/>
</dbReference>
<evidence type="ECO:0000256" key="3">
    <source>
        <dbReference type="ARBA" id="ARBA00004868"/>
    </source>
</evidence>
<keyword evidence="10 11" id="KW-0784">Thiamine biosynthesis</keyword>
<dbReference type="InterPro" id="IPR029056">
    <property type="entry name" value="Ribokinase-like"/>
</dbReference>
<dbReference type="InterPro" id="IPR000417">
    <property type="entry name" value="Hyethyz_kinase"/>
</dbReference>
<evidence type="ECO:0000256" key="1">
    <source>
        <dbReference type="ARBA" id="ARBA00001771"/>
    </source>
</evidence>
<evidence type="ECO:0000256" key="5">
    <source>
        <dbReference type="ARBA" id="ARBA00022723"/>
    </source>
</evidence>
<evidence type="ECO:0000256" key="7">
    <source>
        <dbReference type="ARBA" id="ARBA00022777"/>
    </source>
</evidence>
<gene>
    <name evidence="11 12" type="primary">thiM</name>
    <name evidence="12" type="ORF">KSF_078460</name>
</gene>
<keyword evidence="8 11" id="KW-0067">ATP-binding</keyword>
<accession>A0A8J3ISH6</accession>
<dbReference type="EMBL" id="BNJK01000002">
    <property type="protein sequence ID" value="GHO97798.1"/>
    <property type="molecule type" value="Genomic_DNA"/>
</dbReference>
<reference evidence="12" key="1">
    <citation type="submission" date="2020-10" db="EMBL/GenBank/DDBJ databases">
        <title>Taxonomic study of unclassified bacteria belonging to the class Ktedonobacteria.</title>
        <authorList>
            <person name="Yabe S."/>
            <person name="Wang C.M."/>
            <person name="Zheng Y."/>
            <person name="Sakai Y."/>
            <person name="Cavaletti L."/>
            <person name="Monciardini P."/>
            <person name="Donadio S."/>
        </authorList>
    </citation>
    <scope>NUCLEOTIDE SEQUENCE</scope>
    <source>
        <strain evidence="12">ID150040</strain>
    </source>
</reference>
<comment type="catalytic activity">
    <reaction evidence="1 11">
        <text>5-(2-hydroxyethyl)-4-methylthiazole + ATP = 4-methyl-5-(2-phosphooxyethyl)-thiazole + ADP + H(+)</text>
        <dbReference type="Rhea" id="RHEA:24212"/>
        <dbReference type="ChEBI" id="CHEBI:15378"/>
        <dbReference type="ChEBI" id="CHEBI:17957"/>
        <dbReference type="ChEBI" id="CHEBI:30616"/>
        <dbReference type="ChEBI" id="CHEBI:58296"/>
        <dbReference type="ChEBI" id="CHEBI:456216"/>
        <dbReference type="EC" id="2.7.1.50"/>
    </reaction>
</comment>
<dbReference type="NCBIfam" id="NF006830">
    <property type="entry name" value="PRK09355.1"/>
    <property type="match status" value="1"/>
</dbReference>
<evidence type="ECO:0000256" key="6">
    <source>
        <dbReference type="ARBA" id="ARBA00022741"/>
    </source>
</evidence>
<evidence type="ECO:0000313" key="13">
    <source>
        <dbReference type="Proteomes" id="UP000597444"/>
    </source>
</evidence>
<sequence>MEQTPTNIPGHLLTAIRERKPLIHHITNMVVMNDTANITLAIGALPVMAHAIEEVEEMVGLAGALVLNIGTLSPSQVEAMLRAGKQANAKGIPIILDPVGAGATRLRTETALRLLSELQIAVVRGNASEIGALIGVAGETRGVEAISVSGDPESIVRNAARELGSVVAITGVRDLVADATRLARVDNGHPLLATITGSGCMATSLIGAFLAVAPDPLEAAVGGLVAMGLAGEMAAPRSGGPGTFRSHLLDAIAALDEAAMNQGQKANFA</sequence>
<dbReference type="HAMAP" id="MF_00228">
    <property type="entry name" value="Thz_kinase"/>
    <property type="match status" value="1"/>
</dbReference>
<feature type="binding site" evidence="11">
    <location>
        <position position="48"/>
    </location>
    <ligand>
        <name>substrate</name>
    </ligand>
</feature>
<keyword evidence="5 11" id="KW-0479">Metal-binding</keyword>
<name>A0A8J3ISH6_9CHLR</name>
<dbReference type="CDD" id="cd01170">
    <property type="entry name" value="THZ_kinase"/>
    <property type="match status" value="1"/>
</dbReference>
<comment type="similarity">
    <text evidence="11">Belongs to the Thz kinase family.</text>
</comment>
<proteinExistence type="inferred from homology"/>
<evidence type="ECO:0000256" key="9">
    <source>
        <dbReference type="ARBA" id="ARBA00022842"/>
    </source>
</evidence>
<keyword evidence="6 11" id="KW-0547">Nucleotide-binding</keyword>
<dbReference type="GO" id="GO:0009228">
    <property type="term" value="P:thiamine biosynthetic process"/>
    <property type="evidence" value="ECO:0007669"/>
    <property type="project" value="UniProtKB-KW"/>
</dbReference>